<feature type="signal peptide" evidence="2">
    <location>
        <begin position="1"/>
        <end position="21"/>
    </location>
</feature>
<proteinExistence type="predicted"/>
<keyword evidence="2" id="KW-0732">Signal</keyword>
<feature type="region of interest" description="Disordered" evidence="1">
    <location>
        <begin position="85"/>
        <end position="124"/>
    </location>
</feature>
<comment type="caution">
    <text evidence="3">The sequence shown here is derived from an EMBL/GenBank/DDBJ whole genome shotgun (WGS) entry which is preliminary data.</text>
</comment>
<keyword evidence="4" id="KW-1185">Reference proteome</keyword>
<feature type="compositionally biased region" description="Gly residues" evidence="1">
    <location>
        <begin position="457"/>
        <end position="466"/>
    </location>
</feature>
<dbReference type="OrthoDB" id="3565477at2759"/>
<evidence type="ECO:0000256" key="1">
    <source>
        <dbReference type="SAM" id="MobiDB-lite"/>
    </source>
</evidence>
<dbReference type="OMA" id="CTGYINT"/>
<accession>A0A0A2KNM9</accession>
<dbReference type="HOGENOM" id="CLU_410464_0_0_1"/>
<feature type="chain" id="PRO_5001989486" evidence="2">
    <location>
        <begin position="22"/>
        <end position="586"/>
    </location>
</feature>
<dbReference type="Proteomes" id="UP000030104">
    <property type="component" value="Unassembled WGS sequence"/>
</dbReference>
<sequence length="586" mass="58381">MGSFLVRGWIVAALFLQTSLATTLIAEPTVTPTPTAVATHHNHDHHHHHHHHWSYVSRPLPSRKPCLARSSSAVLASSVIPTPTPHLSRVPIPSSRPHWSHTPRPQSSSVAIQTPSAPVSTPVASPSIVLSASGSVSIGLGSSSSQISISAPGSGDSTTIVASIPTSTPSGALQSSVASGSSTLELTTSTVFSTRTATITACPTTIPNCPARSKTTFVTTETILVSTTICPVTQTSGPTQTAAASLSATGGAGDNGRGNGSSDFTISTVYSTRTATITACPSSVTNCPLRSKTTHLTTETLVVSTTICPVADATGTNGAVPTKDSASPSVTEAIGGGDNGASELTTSTIFATRTATVFACPESVTDCPLRSKTSHATTETYAVATTVYPVYPAHTSVPAGGVNAATILLTAANPQATGVAAGSQSGSGGSGSGSDEGTIPLTAANPQATGVTAGSQSGSGGAGSGSDAGTVHTTTIVVESCSDDDTCTGYINTIVMTQTNAAKPTATPVLHTPYRGTGAGASGAVSASSTHLWFPSSHPSGLATATISTAKSAVSPVYTGAASVGTQSSMMQVVGTIMVILLAVYA</sequence>
<evidence type="ECO:0000313" key="4">
    <source>
        <dbReference type="Proteomes" id="UP000030104"/>
    </source>
</evidence>
<feature type="compositionally biased region" description="Polar residues" evidence="1">
    <location>
        <begin position="156"/>
        <end position="178"/>
    </location>
</feature>
<protein>
    <submittedName>
        <fullName evidence="3">Uncharacterized protein</fullName>
    </submittedName>
</protein>
<feature type="compositionally biased region" description="Low complexity" evidence="1">
    <location>
        <begin position="145"/>
        <end position="155"/>
    </location>
</feature>
<feature type="compositionally biased region" description="Gly residues" evidence="1">
    <location>
        <begin position="250"/>
        <end position="259"/>
    </location>
</feature>
<dbReference type="EMBL" id="JQGA01001149">
    <property type="protein sequence ID" value="KGO69384.1"/>
    <property type="molecule type" value="Genomic_DNA"/>
</dbReference>
<organism evidence="3 4">
    <name type="scientific">Penicillium italicum</name>
    <name type="common">Blue mold</name>
    <dbReference type="NCBI Taxonomy" id="40296"/>
    <lineage>
        <taxon>Eukaryota</taxon>
        <taxon>Fungi</taxon>
        <taxon>Dikarya</taxon>
        <taxon>Ascomycota</taxon>
        <taxon>Pezizomycotina</taxon>
        <taxon>Eurotiomycetes</taxon>
        <taxon>Eurotiomycetidae</taxon>
        <taxon>Eurotiales</taxon>
        <taxon>Aspergillaceae</taxon>
        <taxon>Penicillium</taxon>
    </lineage>
</organism>
<feature type="region of interest" description="Disordered" evidence="1">
    <location>
        <begin position="418"/>
        <end position="469"/>
    </location>
</feature>
<feature type="compositionally biased region" description="Polar residues" evidence="1">
    <location>
        <begin position="319"/>
        <end position="330"/>
    </location>
</feature>
<feature type="compositionally biased region" description="Low complexity" evidence="1">
    <location>
        <begin position="114"/>
        <end position="124"/>
    </location>
</feature>
<feature type="compositionally biased region" description="Gly residues" evidence="1">
    <location>
        <begin position="425"/>
        <end position="434"/>
    </location>
</feature>
<feature type="region of interest" description="Disordered" evidence="1">
    <location>
        <begin position="241"/>
        <end position="260"/>
    </location>
</feature>
<dbReference type="STRING" id="40296.A0A0A2KNM9"/>
<dbReference type="AlphaFoldDB" id="A0A0A2KNM9"/>
<reference evidence="3 4" key="1">
    <citation type="journal article" date="2015" name="Mol. Plant Microbe Interact.">
        <title>Genome, transcriptome, and functional analyses of Penicillium expansum provide new insights into secondary metabolism and pathogenicity.</title>
        <authorList>
            <person name="Ballester A.R."/>
            <person name="Marcet-Houben M."/>
            <person name="Levin E."/>
            <person name="Sela N."/>
            <person name="Selma-Lazaro C."/>
            <person name="Carmona L."/>
            <person name="Wisniewski M."/>
            <person name="Droby S."/>
            <person name="Gonzalez-Candelas L."/>
            <person name="Gabaldon T."/>
        </authorList>
    </citation>
    <scope>NUCLEOTIDE SEQUENCE [LARGE SCALE GENOMIC DNA]</scope>
    <source>
        <strain evidence="3 4">PHI-1</strain>
    </source>
</reference>
<gene>
    <name evidence="3" type="ORF">PITC_065200</name>
</gene>
<evidence type="ECO:0000256" key="2">
    <source>
        <dbReference type="SAM" id="SignalP"/>
    </source>
</evidence>
<feature type="compositionally biased region" description="Polar residues" evidence="1">
    <location>
        <begin position="103"/>
        <end position="113"/>
    </location>
</feature>
<dbReference type="PhylomeDB" id="A0A0A2KNM9"/>
<feature type="region of interest" description="Disordered" evidence="1">
    <location>
        <begin position="145"/>
        <end position="179"/>
    </location>
</feature>
<evidence type="ECO:0000313" key="3">
    <source>
        <dbReference type="EMBL" id="KGO69384.1"/>
    </source>
</evidence>
<name>A0A0A2KNM9_PENIT</name>
<feature type="region of interest" description="Disordered" evidence="1">
    <location>
        <begin position="319"/>
        <end position="338"/>
    </location>
</feature>